<keyword evidence="2" id="KW-1185">Reference proteome</keyword>
<dbReference type="OrthoDB" id="7550163at2"/>
<dbReference type="AlphaFoldDB" id="A0A1H7U2S8"/>
<dbReference type="Proteomes" id="UP000199214">
    <property type="component" value="Unassembled WGS sequence"/>
</dbReference>
<dbReference type="STRING" id="1855283.SAMN05216382_2894"/>
<dbReference type="RefSeq" id="WP_093007537.1">
    <property type="nucleotide sequence ID" value="NZ_FNZZ01000006.1"/>
</dbReference>
<proteinExistence type="predicted"/>
<accession>A0A1H7U2S8</accession>
<dbReference type="EMBL" id="FNZZ01000006">
    <property type="protein sequence ID" value="SEL90557.1"/>
    <property type="molecule type" value="Genomic_DNA"/>
</dbReference>
<protein>
    <submittedName>
        <fullName evidence="1">Uncharacterized protein</fullName>
    </submittedName>
</protein>
<name>A0A1H7U2S8_9SPHN</name>
<reference evidence="2" key="1">
    <citation type="submission" date="2016-10" db="EMBL/GenBank/DDBJ databases">
        <authorList>
            <person name="Varghese N."/>
            <person name="Submissions S."/>
        </authorList>
    </citation>
    <scope>NUCLEOTIDE SEQUENCE [LARGE SCALE GENOMIC DNA]</scope>
    <source>
        <strain evidence="2">JS21-1</strain>
    </source>
</reference>
<evidence type="ECO:0000313" key="2">
    <source>
        <dbReference type="Proteomes" id="UP000199214"/>
    </source>
</evidence>
<sequence length="202" mass="21577">MGKAITEASWIGKAAYEIMQTKGWNGREANASARDLAAGLLDYGVDLARIDPRDYARRHFGFSAPSAARIAPVATRLFVSHDEDGLELHVDAGGLFADRLIGWDFANAIIDAFHGRSWSDARGYSVDTASDGIVVTMPATAVRHGVAFTLSRAQVVDFGNACLTVVRDGSHLELASVPGRWGAGPTSPVVRARLAERSRLAA</sequence>
<evidence type="ECO:0000313" key="1">
    <source>
        <dbReference type="EMBL" id="SEL90557.1"/>
    </source>
</evidence>
<gene>
    <name evidence="1" type="ORF">SAMN05216382_2894</name>
</gene>
<organism evidence="1 2">
    <name type="scientific">Sphingomonas palmae</name>
    <dbReference type="NCBI Taxonomy" id="1855283"/>
    <lineage>
        <taxon>Bacteria</taxon>
        <taxon>Pseudomonadati</taxon>
        <taxon>Pseudomonadota</taxon>
        <taxon>Alphaproteobacteria</taxon>
        <taxon>Sphingomonadales</taxon>
        <taxon>Sphingomonadaceae</taxon>
        <taxon>Sphingomonas</taxon>
    </lineage>
</organism>